<dbReference type="GO" id="GO:0005634">
    <property type="term" value="C:nucleus"/>
    <property type="evidence" value="ECO:0007669"/>
    <property type="project" value="TreeGrafter"/>
</dbReference>
<organism evidence="10 11">
    <name type="scientific">Ampelomyces quisqualis</name>
    <name type="common">Powdery mildew agent</name>
    <dbReference type="NCBI Taxonomy" id="50730"/>
    <lineage>
        <taxon>Eukaryota</taxon>
        <taxon>Fungi</taxon>
        <taxon>Dikarya</taxon>
        <taxon>Ascomycota</taxon>
        <taxon>Pezizomycotina</taxon>
        <taxon>Dothideomycetes</taxon>
        <taxon>Pleosporomycetidae</taxon>
        <taxon>Pleosporales</taxon>
        <taxon>Pleosporineae</taxon>
        <taxon>Phaeosphaeriaceae</taxon>
        <taxon>Ampelomyces</taxon>
    </lineage>
</organism>
<comment type="catalytic activity">
    <reaction evidence="8">
        <text>L-seryl-[protein] + ATP = O-phospho-L-seryl-[protein] + ADP + H(+)</text>
        <dbReference type="Rhea" id="RHEA:17989"/>
        <dbReference type="Rhea" id="RHEA-COMP:9863"/>
        <dbReference type="Rhea" id="RHEA-COMP:11604"/>
        <dbReference type="ChEBI" id="CHEBI:15378"/>
        <dbReference type="ChEBI" id="CHEBI:29999"/>
        <dbReference type="ChEBI" id="CHEBI:30616"/>
        <dbReference type="ChEBI" id="CHEBI:83421"/>
        <dbReference type="ChEBI" id="CHEBI:456216"/>
        <dbReference type="EC" id="2.7.11.1"/>
    </reaction>
</comment>
<dbReference type="Gene3D" id="3.30.200.20">
    <property type="entry name" value="Phosphorylase Kinase, domain 1"/>
    <property type="match status" value="1"/>
</dbReference>
<evidence type="ECO:0000256" key="3">
    <source>
        <dbReference type="ARBA" id="ARBA00022679"/>
    </source>
</evidence>
<dbReference type="AlphaFoldDB" id="A0A6A5QSR2"/>
<evidence type="ECO:0000313" key="11">
    <source>
        <dbReference type="Proteomes" id="UP000800096"/>
    </source>
</evidence>
<evidence type="ECO:0000256" key="8">
    <source>
        <dbReference type="ARBA" id="ARBA00048679"/>
    </source>
</evidence>
<evidence type="ECO:0000256" key="5">
    <source>
        <dbReference type="ARBA" id="ARBA00022777"/>
    </source>
</evidence>
<dbReference type="GO" id="GO:0005524">
    <property type="term" value="F:ATP binding"/>
    <property type="evidence" value="ECO:0007669"/>
    <property type="project" value="UniProtKB-KW"/>
</dbReference>
<dbReference type="InterPro" id="IPR000719">
    <property type="entry name" value="Prot_kinase_dom"/>
</dbReference>
<keyword evidence="5 10" id="KW-0418">Kinase</keyword>
<dbReference type="SUPFAM" id="SSF56112">
    <property type="entry name" value="Protein kinase-like (PK-like)"/>
    <property type="match status" value="1"/>
</dbReference>
<evidence type="ECO:0000256" key="2">
    <source>
        <dbReference type="ARBA" id="ARBA00022527"/>
    </source>
</evidence>
<evidence type="ECO:0000313" key="10">
    <source>
        <dbReference type="EMBL" id="KAF1918821.1"/>
    </source>
</evidence>
<dbReference type="EC" id="2.7.11.1" evidence="1"/>
<proteinExistence type="predicted"/>
<evidence type="ECO:0000256" key="1">
    <source>
        <dbReference type="ARBA" id="ARBA00012513"/>
    </source>
</evidence>
<sequence>MSARFSYTPVAHVVQGEGGNNNRGIIVVRHNVTGKLYIEKRVGRSTIARGEIHREIRIMRQCRNHPHMVNIIDYYLDIRRFDYGSVFMQQGELGSVDALIGRYRSRRQYLVDEGFAWKVLYDEAMGIAYLWTGQDDAAVREHAALGEVVPRKSGWSPVIHRDLKPSNVFMAWRDKPAYPVNPHPVMLIGDFRSAVTDEDILDDAVPPMDHRFASPEFPEYKRPNPAELPKYVWRGWQMWIQDREKDVEKLPEWALGG</sequence>
<dbReference type="PANTHER" id="PTHR43671:SF98">
    <property type="entry name" value="SERINE_THREONINE-PROTEIN KINASE NEK11"/>
    <property type="match status" value="1"/>
</dbReference>
<dbReference type="EMBL" id="ML979133">
    <property type="protein sequence ID" value="KAF1918821.1"/>
    <property type="molecule type" value="Genomic_DNA"/>
</dbReference>
<keyword evidence="4" id="KW-0547">Nucleotide-binding</keyword>
<dbReference type="PROSITE" id="PS00108">
    <property type="entry name" value="PROTEIN_KINASE_ST"/>
    <property type="match status" value="1"/>
</dbReference>
<gene>
    <name evidence="10" type="ORF">BDU57DRAFT_535877</name>
</gene>
<dbReference type="InterPro" id="IPR050660">
    <property type="entry name" value="NEK_Ser/Thr_kinase"/>
</dbReference>
<accession>A0A6A5QSR2</accession>
<dbReference type="Gene3D" id="1.10.510.10">
    <property type="entry name" value="Transferase(Phosphotransferase) domain 1"/>
    <property type="match status" value="1"/>
</dbReference>
<keyword evidence="2" id="KW-0723">Serine/threonine-protein kinase</keyword>
<comment type="catalytic activity">
    <reaction evidence="7">
        <text>L-threonyl-[protein] + ATP = O-phospho-L-threonyl-[protein] + ADP + H(+)</text>
        <dbReference type="Rhea" id="RHEA:46608"/>
        <dbReference type="Rhea" id="RHEA-COMP:11060"/>
        <dbReference type="Rhea" id="RHEA-COMP:11605"/>
        <dbReference type="ChEBI" id="CHEBI:15378"/>
        <dbReference type="ChEBI" id="CHEBI:30013"/>
        <dbReference type="ChEBI" id="CHEBI:30616"/>
        <dbReference type="ChEBI" id="CHEBI:61977"/>
        <dbReference type="ChEBI" id="CHEBI:456216"/>
        <dbReference type="EC" id="2.7.11.1"/>
    </reaction>
</comment>
<dbReference type="InterPro" id="IPR008271">
    <property type="entry name" value="Ser/Thr_kinase_AS"/>
</dbReference>
<dbReference type="PANTHER" id="PTHR43671">
    <property type="entry name" value="SERINE/THREONINE-PROTEIN KINASE NEK"/>
    <property type="match status" value="1"/>
</dbReference>
<keyword evidence="6" id="KW-0067">ATP-binding</keyword>
<evidence type="ECO:0000256" key="4">
    <source>
        <dbReference type="ARBA" id="ARBA00022741"/>
    </source>
</evidence>
<evidence type="ECO:0000259" key="9">
    <source>
        <dbReference type="PROSITE" id="PS50011"/>
    </source>
</evidence>
<reference evidence="10" key="1">
    <citation type="journal article" date="2020" name="Stud. Mycol.">
        <title>101 Dothideomycetes genomes: a test case for predicting lifestyles and emergence of pathogens.</title>
        <authorList>
            <person name="Haridas S."/>
            <person name="Albert R."/>
            <person name="Binder M."/>
            <person name="Bloem J."/>
            <person name="Labutti K."/>
            <person name="Salamov A."/>
            <person name="Andreopoulos B."/>
            <person name="Baker S."/>
            <person name="Barry K."/>
            <person name="Bills G."/>
            <person name="Bluhm B."/>
            <person name="Cannon C."/>
            <person name="Castanera R."/>
            <person name="Culley D."/>
            <person name="Daum C."/>
            <person name="Ezra D."/>
            <person name="Gonzalez J."/>
            <person name="Henrissat B."/>
            <person name="Kuo A."/>
            <person name="Liang C."/>
            <person name="Lipzen A."/>
            <person name="Lutzoni F."/>
            <person name="Magnuson J."/>
            <person name="Mondo S."/>
            <person name="Nolan M."/>
            <person name="Ohm R."/>
            <person name="Pangilinan J."/>
            <person name="Park H.-J."/>
            <person name="Ramirez L."/>
            <person name="Alfaro M."/>
            <person name="Sun H."/>
            <person name="Tritt A."/>
            <person name="Yoshinaga Y."/>
            <person name="Zwiers L.-H."/>
            <person name="Turgeon B."/>
            <person name="Goodwin S."/>
            <person name="Spatafora J."/>
            <person name="Crous P."/>
            <person name="Grigoriev I."/>
        </authorList>
    </citation>
    <scope>NUCLEOTIDE SEQUENCE</scope>
    <source>
        <strain evidence="10">HMLAC05119</strain>
    </source>
</reference>
<keyword evidence="3" id="KW-0808">Transferase</keyword>
<dbReference type="InterPro" id="IPR011009">
    <property type="entry name" value="Kinase-like_dom_sf"/>
</dbReference>
<keyword evidence="11" id="KW-1185">Reference proteome</keyword>
<evidence type="ECO:0000256" key="6">
    <source>
        <dbReference type="ARBA" id="ARBA00022840"/>
    </source>
</evidence>
<feature type="domain" description="Protein kinase" evidence="9">
    <location>
        <begin position="7"/>
        <end position="257"/>
    </location>
</feature>
<protein>
    <recommendedName>
        <fullName evidence="1">non-specific serine/threonine protein kinase</fullName>
        <ecNumber evidence="1">2.7.11.1</ecNumber>
    </recommendedName>
</protein>
<evidence type="ECO:0000256" key="7">
    <source>
        <dbReference type="ARBA" id="ARBA00047899"/>
    </source>
</evidence>
<dbReference type="Proteomes" id="UP000800096">
    <property type="component" value="Unassembled WGS sequence"/>
</dbReference>
<name>A0A6A5QSR2_AMPQU</name>
<dbReference type="OrthoDB" id="310217at2759"/>
<dbReference type="GO" id="GO:0004674">
    <property type="term" value="F:protein serine/threonine kinase activity"/>
    <property type="evidence" value="ECO:0007669"/>
    <property type="project" value="UniProtKB-KW"/>
</dbReference>
<dbReference type="PROSITE" id="PS50011">
    <property type="entry name" value="PROTEIN_KINASE_DOM"/>
    <property type="match status" value="1"/>
</dbReference>